<evidence type="ECO:0000259" key="4">
    <source>
        <dbReference type="PROSITE" id="PS50932"/>
    </source>
</evidence>
<evidence type="ECO:0000256" key="3">
    <source>
        <dbReference type="ARBA" id="ARBA00023163"/>
    </source>
</evidence>
<evidence type="ECO:0000313" key="5">
    <source>
        <dbReference type="EMBL" id="ROI09033.1"/>
    </source>
</evidence>
<dbReference type="PANTHER" id="PTHR30146:SF109">
    <property type="entry name" value="HTH-TYPE TRANSCRIPTIONAL REGULATOR GALS"/>
    <property type="match status" value="1"/>
</dbReference>
<comment type="caution">
    <text evidence="5">The sequence shown here is derived from an EMBL/GenBank/DDBJ whole genome shotgun (WGS) entry which is preliminary data.</text>
</comment>
<dbReference type="SMART" id="SM00354">
    <property type="entry name" value="HTH_LACI"/>
    <property type="match status" value="1"/>
</dbReference>
<dbReference type="PROSITE" id="PS50932">
    <property type="entry name" value="HTH_LACI_2"/>
    <property type="match status" value="1"/>
</dbReference>
<feature type="domain" description="HTH lacI-type" evidence="4">
    <location>
        <begin position="5"/>
        <end position="59"/>
    </location>
</feature>
<dbReference type="Proteomes" id="UP000270224">
    <property type="component" value="Unassembled WGS sequence"/>
</dbReference>
<name>A0A3N0WVN0_9FLAO</name>
<dbReference type="InterPro" id="IPR028082">
    <property type="entry name" value="Peripla_BP_I"/>
</dbReference>
<dbReference type="RefSeq" id="WP_123265615.1">
    <property type="nucleotide sequence ID" value="NZ_RJUG01000003.1"/>
</dbReference>
<keyword evidence="2" id="KW-0238">DNA-binding</keyword>
<dbReference type="SUPFAM" id="SSF47413">
    <property type="entry name" value="lambda repressor-like DNA-binding domains"/>
    <property type="match status" value="1"/>
</dbReference>
<keyword evidence="3" id="KW-0804">Transcription</keyword>
<dbReference type="InterPro" id="IPR046335">
    <property type="entry name" value="LacI/GalR-like_sensor"/>
</dbReference>
<evidence type="ECO:0000256" key="2">
    <source>
        <dbReference type="ARBA" id="ARBA00023125"/>
    </source>
</evidence>
<dbReference type="EMBL" id="RJUG01000003">
    <property type="protein sequence ID" value="ROI09033.1"/>
    <property type="molecule type" value="Genomic_DNA"/>
</dbReference>
<keyword evidence="1" id="KW-0805">Transcription regulation</keyword>
<dbReference type="CDD" id="cd01392">
    <property type="entry name" value="HTH_LacI"/>
    <property type="match status" value="1"/>
</dbReference>
<dbReference type="AlphaFoldDB" id="A0A3N0WVN0"/>
<dbReference type="GO" id="GO:0000976">
    <property type="term" value="F:transcription cis-regulatory region binding"/>
    <property type="evidence" value="ECO:0007669"/>
    <property type="project" value="TreeGrafter"/>
</dbReference>
<dbReference type="Gene3D" id="3.40.50.2300">
    <property type="match status" value="2"/>
</dbReference>
<gene>
    <name evidence="5" type="ORF">EGI11_06345</name>
</gene>
<dbReference type="InterPro" id="IPR000843">
    <property type="entry name" value="HTH_LacI"/>
</dbReference>
<dbReference type="Gene3D" id="1.10.260.40">
    <property type="entry name" value="lambda repressor-like DNA-binding domains"/>
    <property type="match status" value="1"/>
</dbReference>
<sequence length="338" mass="37936">MTKKITIYDIAKVLNITAATVSRALNGNKNISESTKKLVLETAKKMNYEPNKLALALKSGKSNNIGVIVPRINTNFFSSVIRGIEDELNPNGYHIIICQSHNDEAKEINNIESLINSQVDAIFLSTSSKNSKQFEKILKKNIPLIFFDRKKTMEGVSSVTIDDFAGGYMATKHLINQGCKRIAHLASGDFEIEIFHDRHEGYKQALADYGIDYKEELVLRTNSKIEEGKFAIEQLFALEEKPDAIFSSSDFVALGAIQELKARKIKIPEEVAVIGFANEPFTNYEELSISTIDQFPEEMGKITANVFLEQMAASNKIKIDKKVVMEPKLIIRKSTKKH</sequence>
<dbReference type="Pfam" id="PF13377">
    <property type="entry name" value="Peripla_BP_3"/>
    <property type="match status" value="1"/>
</dbReference>
<proteinExistence type="predicted"/>
<reference evidence="6" key="1">
    <citation type="submission" date="2018-11" db="EMBL/GenBank/DDBJ databases">
        <title>Proposal to divide the Flavobacteriaceae and reorganize its genera based on Amino Acid Identity values calculated from whole genome sequences.</title>
        <authorList>
            <person name="Nicholson A.C."/>
            <person name="Gulvik C.A."/>
            <person name="Whitney A.M."/>
            <person name="Humrighouse B.W."/>
            <person name="Bell M."/>
            <person name="Holmes B."/>
            <person name="Steigerwalt A."/>
            <person name="Villarma A."/>
            <person name="Sheth M."/>
            <person name="Batra D."/>
            <person name="Pryor J."/>
            <person name="Bernardet J.-F."/>
            <person name="Hugo C."/>
            <person name="Kampfer P."/>
            <person name="Newman J."/>
            <person name="Mcquiston J.R."/>
        </authorList>
    </citation>
    <scope>NUCLEOTIDE SEQUENCE [LARGE SCALE GENOMIC DNA]</scope>
    <source>
        <strain evidence="6">H3056</strain>
    </source>
</reference>
<organism evidence="5 6">
    <name type="scientific">Kaistella daneshvariae</name>
    <dbReference type="NCBI Taxonomy" id="2487074"/>
    <lineage>
        <taxon>Bacteria</taxon>
        <taxon>Pseudomonadati</taxon>
        <taxon>Bacteroidota</taxon>
        <taxon>Flavobacteriia</taxon>
        <taxon>Flavobacteriales</taxon>
        <taxon>Weeksellaceae</taxon>
        <taxon>Chryseobacterium group</taxon>
        <taxon>Kaistella</taxon>
    </lineage>
</organism>
<dbReference type="PANTHER" id="PTHR30146">
    <property type="entry name" value="LACI-RELATED TRANSCRIPTIONAL REPRESSOR"/>
    <property type="match status" value="1"/>
</dbReference>
<dbReference type="CDD" id="cd06267">
    <property type="entry name" value="PBP1_LacI_sugar_binding-like"/>
    <property type="match status" value="1"/>
</dbReference>
<dbReference type="InterPro" id="IPR010982">
    <property type="entry name" value="Lambda_DNA-bd_dom_sf"/>
</dbReference>
<accession>A0A3N0WVN0</accession>
<dbReference type="Pfam" id="PF00356">
    <property type="entry name" value="LacI"/>
    <property type="match status" value="1"/>
</dbReference>
<dbReference type="SUPFAM" id="SSF53822">
    <property type="entry name" value="Periplasmic binding protein-like I"/>
    <property type="match status" value="1"/>
</dbReference>
<protein>
    <submittedName>
        <fullName evidence="5">LacI family transcriptional regulator</fullName>
    </submittedName>
</protein>
<evidence type="ECO:0000313" key="6">
    <source>
        <dbReference type="Proteomes" id="UP000270224"/>
    </source>
</evidence>
<dbReference type="GO" id="GO:0003700">
    <property type="term" value="F:DNA-binding transcription factor activity"/>
    <property type="evidence" value="ECO:0007669"/>
    <property type="project" value="TreeGrafter"/>
</dbReference>
<reference evidence="6" key="2">
    <citation type="submission" date="2018-11" db="EMBL/GenBank/DDBJ databases">
        <title>Proposal to divide the Flavobacteriaceae and reorganize its genera based on Amino Acid Identity values calculated from whole genome sequences.</title>
        <authorList>
            <person name="Nicholson A.C."/>
            <person name="Gulvik C.A."/>
            <person name="Whitney A.M."/>
            <person name="Humrighouse B.W."/>
            <person name="Bell M."/>
            <person name="Holmens B."/>
            <person name="Steigerwalt A."/>
            <person name="Villarma A."/>
            <person name="Sheth M."/>
            <person name="Batra D."/>
            <person name="Pryor J."/>
            <person name="Bernardet J.-F."/>
            <person name="Hugo C."/>
            <person name="Kampfer P."/>
            <person name="Newman J."/>
            <person name="Mcquiston J.R."/>
        </authorList>
    </citation>
    <scope>NUCLEOTIDE SEQUENCE [LARGE SCALE GENOMIC DNA]</scope>
    <source>
        <strain evidence="6">H3056</strain>
    </source>
</reference>
<evidence type="ECO:0000256" key="1">
    <source>
        <dbReference type="ARBA" id="ARBA00023015"/>
    </source>
</evidence>
<dbReference type="OrthoDB" id="9768806at2"/>